<dbReference type="Proteomes" id="UP000070444">
    <property type="component" value="Unassembled WGS sequence"/>
</dbReference>
<reference evidence="1 2" key="1">
    <citation type="journal article" date="2015" name="Genome Biol. Evol.">
        <title>Phylogenomic analyses indicate that early fungi evolved digesting cell walls of algal ancestors of land plants.</title>
        <authorList>
            <person name="Chang Y."/>
            <person name="Wang S."/>
            <person name="Sekimoto S."/>
            <person name="Aerts A.L."/>
            <person name="Choi C."/>
            <person name="Clum A."/>
            <person name="LaButti K.M."/>
            <person name="Lindquist E.A."/>
            <person name="Yee Ngan C."/>
            <person name="Ohm R.A."/>
            <person name="Salamov A.A."/>
            <person name="Grigoriev I.V."/>
            <person name="Spatafora J.W."/>
            <person name="Berbee M.L."/>
        </authorList>
    </citation>
    <scope>NUCLEOTIDE SEQUENCE [LARGE SCALE GENOMIC DNA]</scope>
    <source>
        <strain evidence="1 2">NRRL 28638</strain>
    </source>
</reference>
<organism evidence="1 2">
    <name type="scientific">Conidiobolus coronatus (strain ATCC 28846 / CBS 209.66 / NRRL 28638)</name>
    <name type="common">Delacroixia coronata</name>
    <dbReference type="NCBI Taxonomy" id="796925"/>
    <lineage>
        <taxon>Eukaryota</taxon>
        <taxon>Fungi</taxon>
        <taxon>Fungi incertae sedis</taxon>
        <taxon>Zoopagomycota</taxon>
        <taxon>Entomophthoromycotina</taxon>
        <taxon>Entomophthoromycetes</taxon>
        <taxon>Entomophthorales</taxon>
        <taxon>Ancylistaceae</taxon>
        <taxon>Conidiobolus</taxon>
    </lineage>
</organism>
<dbReference type="EMBL" id="KQ964427">
    <property type="protein sequence ID" value="KXN74099.1"/>
    <property type="molecule type" value="Genomic_DNA"/>
</dbReference>
<gene>
    <name evidence="1" type="ORF">CONCODRAFT_2803</name>
</gene>
<protein>
    <submittedName>
        <fullName evidence="1">Uncharacterized protein</fullName>
    </submittedName>
</protein>
<dbReference type="AlphaFoldDB" id="A0A137PGG5"/>
<keyword evidence="2" id="KW-1185">Reference proteome</keyword>
<sequence length="309" mass="35941">MENIILPPDSVFNEKTSILSQLPKKDFDKLIEGSFRELGNFDAIEVPKTLQLEELDYDLESKWKLSELNRANSPSNLFKVEESRLKSWENSSTMNLFDGRVVELGELTKHNRFDDIGGDENDEESGDNTEDIHLNSSILNESSLISNESEYRSNYLSWDETLNIKQNLRVSDNKFKKLKLIYDELNLDYIESNEINVINISEEELIKEALLLLQLNPNYLFEFNVEQNYFELNMSSDVQFDQSTQEALDLYSTQFLKFSTNWIRLDLVTKTLMELPEIYGQLGLCFAQCLSNYLQLIQFSIIKLSEVKT</sequence>
<name>A0A137PGG5_CONC2</name>
<accession>A0A137PGG5</accession>
<evidence type="ECO:0000313" key="2">
    <source>
        <dbReference type="Proteomes" id="UP000070444"/>
    </source>
</evidence>
<evidence type="ECO:0000313" key="1">
    <source>
        <dbReference type="EMBL" id="KXN74099.1"/>
    </source>
</evidence>
<proteinExistence type="predicted"/>